<dbReference type="Proteomes" id="UP000195877">
    <property type="component" value="Chromosome 1"/>
</dbReference>
<dbReference type="InterPro" id="IPR024524">
    <property type="entry name" value="DUF3800"/>
</dbReference>
<evidence type="ECO:0000313" key="1">
    <source>
        <dbReference type="EMBL" id="SMQ98900.1"/>
    </source>
</evidence>
<accession>A0ABY1RNN7</accession>
<proteinExistence type="predicted"/>
<reference evidence="1 2" key="1">
    <citation type="submission" date="2017-05" db="EMBL/GenBank/DDBJ databases">
        <authorList>
            <person name="Blom J."/>
        </authorList>
    </citation>
    <scope>NUCLEOTIDE SEQUENCE [LARGE SCALE GENOMIC DNA]</scope>
    <source>
        <strain evidence="1">PD885</strain>
    </source>
</reference>
<name>A0ABY1RNN7_9XANT</name>
<dbReference type="GeneID" id="61896354"/>
<protein>
    <submittedName>
        <fullName evidence="1">Uncharacterized protein</fullName>
    </submittedName>
</protein>
<evidence type="ECO:0000313" key="2">
    <source>
        <dbReference type="Proteomes" id="UP000195877"/>
    </source>
</evidence>
<sequence>MYANDMAANLAAMLHYAGPHAFPDSRWDEFLRAFGNALLHHSTEYYDKFYRVLLDIVQFENPRFSIKKFLLAGLGTLEERLQVFESNTAFDPAVDSFVLLVSHLMMRTPNRFSVIHDVSKPLRKQEDMLRLLMDSDATPTNFGYPGREMDLPLRVSSLSFEDSKNHPGLQLADLVAGATTDFLAAKMGYASMDDFKIALSESNLPKIIVNVTAAQAKISKSASAAPGRKSLADGMASFLDRAESRK</sequence>
<keyword evidence="2" id="KW-1185">Reference proteome</keyword>
<dbReference type="EMBL" id="LT853882">
    <property type="protein sequence ID" value="SMQ98900.1"/>
    <property type="molecule type" value="Genomic_DNA"/>
</dbReference>
<dbReference type="Pfam" id="PF12686">
    <property type="entry name" value="DUF3800"/>
    <property type="match status" value="1"/>
</dbReference>
<dbReference type="RefSeq" id="WP_108780192.1">
    <property type="nucleotide sequence ID" value="NZ_CP127378.1"/>
</dbReference>
<organism evidence="1 2">
    <name type="scientific">Xanthomonas fragariae</name>
    <dbReference type="NCBI Taxonomy" id="48664"/>
    <lineage>
        <taxon>Bacteria</taxon>
        <taxon>Pseudomonadati</taxon>
        <taxon>Pseudomonadota</taxon>
        <taxon>Gammaproteobacteria</taxon>
        <taxon>Lysobacterales</taxon>
        <taxon>Lysobacteraceae</taxon>
        <taxon>Xanthomonas</taxon>
    </lineage>
</organism>
<gene>
    <name evidence="1" type="ORF">PD885_01655</name>
</gene>